<name>A0A4R9BSV3_9MICO</name>
<evidence type="ECO:0000313" key="3">
    <source>
        <dbReference type="Proteomes" id="UP000297626"/>
    </source>
</evidence>
<keyword evidence="1" id="KW-0704">Schiff base</keyword>
<gene>
    <name evidence="2" type="ORF">E3T51_04795</name>
</gene>
<reference evidence="2 3" key="1">
    <citation type="submission" date="2019-03" db="EMBL/GenBank/DDBJ databases">
        <title>Genomics of glacier-inhabiting Cryobacterium strains.</title>
        <authorList>
            <person name="Liu Q."/>
            <person name="Xin Y.-H."/>
        </authorList>
    </citation>
    <scope>NUCLEOTIDE SEQUENCE [LARGE SCALE GENOMIC DNA]</scope>
    <source>
        <strain evidence="2 3">Sr54</strain>
    </source>
</reference>
<evidence type="ECO:0000256" key="1">
    <source>
        <dbReference type="ARBA" id="ARBA00023270"/>
    </source>
</evidence>
<dbReference type="PANTHER" id="PTHR10683">
    <property type="entry name" value="TRANSALDOLASE"/>
    <property type="match status" value="1"/>
</dbReference>
<dbReference type="Gene3D" id="3.20.20.70">
    <property type="entry name" value="Aldolase class I"/>
    <property type="match status" value="1"/>
</dbReference>
<dbReference type="RefSeq" id="WP_134528171.1">
    <property type="nucleotide sequence ID" value="NZ_SOHN01000008.1"/>
</dbReference>
<dbReference type="Pfam" id="PF00923">
    <property type="entry name" value="TAL_FSA"/>
    <property type="match status" value="1"/>
</dbReference>
<dbReference type="InterPro" id="IPR018225">
    <property type="entry name" value="Transaldolase_AS"/>
</dbReference>
<dbReference type="InterPro" id="IPR013785">
    <property type="entry name" value="Aldolase_TIM"/>
</dbReference>
<dbReference type="PROSITE" id="PS01054">
    <property type="entry name" value="TRANSALDOLASE_1"/>
    <property type="match status" value="1"/>
</dbReference>
<dbReference type="PANTHER" id="PTHR10683:SF40">
    <property type="entry name" value="FRUCTOSE-6-PHOSPHATE ALDOLASE 1-RELATED"/>
    <property type="match status" value="1"/>
</dbReference>
<dbReference type="InterPro" id="IPR001585">
    <property type="entry name" value="TAL/FSA"/>
</dbReference>
<dbReference type="EMBL" id="SOHN01000008">
    <property type="protein sequence ID" value="TFD90020.1"/>
    <property type="molecule type" value="Genomic_DNA"/>
</dbReference>
<dbReference type="Proteomes" id="UP000297626">
    <property type="component" value="Unassembled WGS sequence"/>
</dbReference>
<dbReference type="GO" id="GO:0005975">
    <property type="term" value="P:carbohydrate metabolic process"/>
    <property type="evidence" value="ECO:0007669"/>
    <property type="project" value="InterPro"/>
</dbReference>
<sequence>MSRDRRFYVDSAQVADVSELLRDGLVHGVTTNPTILERAQRSAADSPELYARWVAEGAQEVFFQAWGENTRALLRNAEGILALGSKVVVKVPATRAGFAAAVALHGEGATVLLTAVHSPSQALMAASLGVRYIAPYLGRMQDSGLDGVAEIATMTTMVADTATDVLAASLRSPDAIVALAEVGVRYFTAAPAVILAVLQHDVSDRSSAEFEAAVARGAARI</sequence>
<accession>A0A4R9BSV3</accession>
<proteinExistence type="predicted"/>
<comment type="caution">
    <text evidence="2">The sequence shown here is derived from an EMBL/GenBank/DDBJ whole genome shotgun (WGS) entry which is preliminary data.</text>
</comment>
<protein>
    <submittedName>
        <fullName evidence="2">Transaldolase</fullName>
    </submittedName>
</protein>
<organism evidence="2 3">
    <name type="scientific">Cryobacterium serini</name>
    <dbReference type="NCBI Taxonomy" id="1259201"/>
    <lineage>
        <taxon>Bacteria</taxon>
        <taxon>Bacillati</taxon>
        <taxon>Actinomycetota</taxon>
        <taxon>Actinomycetes</taxon>
        <taxon>Micrococcales</taxon>
        <taxon>Microbacteriaceae</taxon>
        <taxon>Cryobacterium</taxon>
    </lineage>
</organism>
<keyword evidence="3" id="KW-1185">Reference proteome</keyword>
<evidence type="ECO:0000313" key="2">
    <source>
        <dbReference type="EMBL" id="TFD90020.1"/>
    </source>
</evidence>
<dbReference type="AlphaFoldDB" id="A0A4R9BSV3"/>
<dbReference type="SUPFAM" id="SSF51569">
    <property type="entry name" value="Aldolase"/>
    <property type="match status" value="1"/>
</dbReference>